<feature type="compositionally biased region" description="Polar residues" evidence="5">
    <location>
        <begin position="46"/>
        <end position="56"/>
    </location>
</feature>
<proteinExistence type="inferred from homology"/>
<evidence type="ECO:0000256" key="4">
    <source>
        <dbReference type="RuleBase" id="RU004020"/>
    </source>
</evidence>
<feature type="region of interest" description="Disordered" evidence="5">
    <location>
        <begin position="361"/>
        <end position="424"/>
    </location>
</feature>
<feature type="compositionally biased region" description="Basic and acidic residues" evidence="5">
    <location>
        <begin position="57"/>
        <end position="76"/>
    </location>
</feature>
<keyword evidence="2" id="KW-0238">DNA-binding</keyword>
<feature type="domain" description="HSF-type DNA-binding" evidence="6">
    <location>
        <begin position="76"/>
        <end position="180"/>
    </location>
</feature>
<dbReference type="InterPro" id="IPR036388">
    <property type="entry name" value="WH-like_DNA-bd_sf"/>
</dbReference>
<dbReference type="Proteomes" id="UP001530400">
    <property type="component" value="Unassembled WGS sequence"/>
</dbReference>
<keyword evidence="3" id="KW-0539">Nucleus</keyword>
<evidence type="ECO:0000313" key="7">
    <source>
        <dbReference type="EMBL" id="KAL3775462.1"/>
    </source>
</evidence>
<organism evidence="7 8">
    <name type="scientific">Cyclotella atomus</name>
    <dbReference type="NCBI Taxonomy" id="382360"/>
    <lineage>
        <taxon>Eukaryota</taxon>
        <taxon>Sar</taxon>
        <taxon>Stramenopiles</taxon>
        <taxon>Ochrophyta</taxon>
        <taxon>Bacillariophyta</taxon>
        <taxon>Coscinodiscophyceae</taxon>
        <taxon>Thalassiosirophycidae</taxon>
        <taxon>Stephanodiscales</taxon>
        <taxon>Stephanodiscaceae</taxon>
        <taxon>Cyclotella</taxon>
    </lineage>
</organism>
<feature type="compositionally biased region" description="Polar residues" evidence="5">
    <location>
        <begin position="384"/>
        <end position="401"/>
    </location>
</feature>
<feature type="compositionally biased region" description="Low complexity" evidence="5">
    <location>
        <begin position="402"/>
        <end position="414"/>
    </location>
</feature>
<evidence type="ECO:0000256" key="3">
    <source>
        <dbReference type="ARBA" id="ARBA00023242"/>
    </source>
</evidence>
<dbReference type="InterPro" id="IPR000232">
    <property type="entry name" value="HSF_DNA-bd"/>
</dbReference>
<feature type="compositionally biased region" description="Polar residues" evidence="5">
    <location>
        <begin position="363"/>
        <end position="377"/>
    </location>
</feature>
<evidence type="ECO:0000256" key="5">
    <source>
        <dbReference type="SAM" id="MobiDB-lite"/>
    </source>
</evidence>
<dbReference type="GO" id="GO:0005634">
    <property type="term" value="C:nucleus"/>
    <property type="evidence" value="ECO:0007669"/>
    <property type="project" value="UniProtKB-SubCell"/>
</dbReference>
<dbReference type="EMBL" id="JALLPJ020001153">
    <property type="protein sequence ID" value="KAL3775462.1"/>
    <property type="molecule type" value="Genomic_DNA"/>
</dbReference>
<reference evidence="7 8" key="1">
    <citation type="submission" date="2024-10" db="EMBL/GenBank/DDBJ databases">
        <title>Updated reference genomes for cyclostephanoid diatoms.</title>
        <authorList>
            <person name="Roberts W.R."/>
            <person name="Alverson A.J."/>
        </authorList>
    </citation>
    <scope>NUCLEOTIDE SEQUENCE [LARGE SCALE GENOMIC DNA]</scope>
    <source>
        <strain evidence="7 8">AJA010-31</strain>
    </source>
</reference>
<dbReference type="SUPFAM" id="SSF46785">
    <property type="entry name" value="Winged helix' DNA-binding domain"/>
    <property type="match status" value="1"/>
</dbReference>
<dbReference type="AlphaFoldDB" id="A0ABD3NKA6"/>
<feature type="compositionally biased region" description="Basic and acidic residues" evidence="5">
    <location>
        <begin position="11"/>
        <end position="23"/>
    </location>
</feature>
<sequence>MRITFPLTTKKIMDQTQEAKTEGQGEGVPNGALPAPEGAAAFPTRDISQGTNATADSTKDSDSKRGKAADGAESRSEATFPQQLMDMVEKETTNGTTTTDGEKVMEWLPNGDAFIIRDKGLLEKEVLPKYFNAKCKFMSFVRKLYRWGFRQVEKNVPEVTIFMHTNFIRGDKKRCLLMRSIVKNSLSSSSAQASVPLRGGCNMLGSSSSGAFMNQNLLEGLSRNLMGMSGQQMPQMNPLLFQGGGAMNVPNLFALSQQQNMQQQVGNNFLGILNGGNMNLFPFPGANLSSMPPVNNASSNTAAATAQQQLNIADFLNNGNAMNINSMNALNNNSGNGLNIPGNLPFNMTINVPSNAAVPDAATDTNINAPGSNSAESNPARVSANVSSNHSTPPTNLSQTDASANTATAANSTTNGGGMNPALSGDGTSPVVVLAMQIMQNNSSIEPRTALELARKTRGET</sequence>
<gene>
    <name evidence="7" type="ORF">ACHAWO_004556</name>
</gene>
<dbReference type="GO" id="GO:0003677">
    <property type="term" value="F:DNA binding"/>
    <property type="evidence" value="ECO:0007669"/>
    <property type="project" value="UniProtKB-KW"/>
</dbReference>
<feature type="region of interest" description="Disordered" evidence="5">
    <location>
        <begin position="1"/>
        <end position="84"/>
    </location>
</feature>
<dbReference type="PANTHER" id="PTHR10015:SF206">
    <property type="entry name" value="HSF-TYPE DNA-BINDING DOMAIN-CONTAINING PROTEIN"/>
    <property type="match status" value="1"/>
</dbReference>
<evidence type="ECO:0000256" key="1">
    <source>
        <dbReference type="ARBA" id="ARBA00004123"/>
    </source>
</evidence>
<dbReference type="Pfam" id="PF00447">
    <property type="entry name" value="HSF_DNA-bind"/>
    <property type="match status" value="1"/>
</dbReference>
<dbReference type="Gene3D" id="1.10.10.10">
    <property type="entry name" value="Winged helix-like DNA-binding domain superfamily/Winged helix DNA-binding domain"/>
    <property type="match status" value="1"/>
</dbReference>
<evidence type="ECO:0000259" key="6">
    <source>
        <dbReference type="SMART" id="SM00415"/>
    </source>
</evidence>
<comment type="similarity">
    <text evidence="4">Belongs to the HSF family.</text>
</comment>
<name>A0ABD3NKA6_9STRA</name>
<evidence type="ECO:0000256" key="2">
    <source>
        <dbReference type="ARBA" id="ARBA00023125"/>
    </source>
</evidence>
<accession>A0ABD3NKA6</accession>
<protein>
    <recommendedName>
        <fullName evidence="6">HSF-type DNA-binding domain-containing protein</fullName>
    </recommendedName>
</protein>
<comment type="subcellular location">
    <subcellularLocation>
        <location evidence="1">Nucleus</location>
    </subcellularLocation>
</comment>
<keyword evidence="8" id="KW-1185">Reference proteome</keyword>
<dbReference type="InterPro" id="IPR036390">
    <property type="entry name" value="WH_DNA-bd_sf"/>
</dbReference>
<dbReference type="PANTHER" id="PTHR10015">
    <property type="entry name" value="HEAT SHOCK TRANSCRIPTION FACTOR"/>
    <property type="match status" value="1"/>
</dbReference>
<evidence type="ECO:0000313" key="8">
    <source>
        <dbReference type="Proteomes" id="UP001530400"/>
    </source>
</evidence>
<dbReference type="SMART" id="SM00415">
    <property type="entry name" value="HSF"/>
    <property type="match status" value="1"/>
</dbReference>
<comment type="caution">
    <text evidence="7">The sequence shown here is derived from an EMBL/GenBank/DDBJ whole genome shotgun (WGS) entry which is preliminary data.</text>
</comment>